<comment type="caution">
    <text evidence="1">The sequence shown here is derived from an EMBL/GenBank/DDBJ whole genome shotgun (WGS) entry which is preliminary data.</text>
</comment>
<dbReference type="EMBL" id="JBHSPH010000001">
    <property type="protein sequence ID" value="MFC5861350.1"/>
    <property type="molecule type" value="Genomic_DNA"/>
</dbReference>
<sequence>MQAQTHPLEPFFQQMVRNSYTGRLGIHDNVITEYVARLLCEFSESDKLYKVRDEQGHPILSLDDMVQASDPVNGTANSFDQERAVRKYIGDYALFVSGMYPESTDPWRRRHGRQNFEDLVRVGKESYYIVSQFDLEEYADEAPLFRRLSGWFDRCVYGLRLVRDELTQNKPACLPSRVN</sequence>
<keyword evidence="2" id="KW-1185">Reference proteome</keyword>
<proteinExistence type="predicted"/>
<gene>
    <name evidence="1" type="ORF">ACFPT7_03505</name>
</gene>
<protein>
    <submittedName>
        <fullName evidence="1">Uncharacterized protein</fullName>
    </submittedName>
</protein>
<accession>A0ABW1EBH9</accession>
<dbReference type="Proteomes" id="UP001596091">
    <property type="component" value="Unassembled WGS sequence"/>
</dbReference>
<name>A0ABW1EBH9_9BACT</name>
<evidence type="ECO:0000313" key="2">
    <source>
        <dbReference type="Proteomes" id="UP001596091"/>
    </source>
</evidence>
<reference evidence="2" key="1">
    <citation type="journal article" date="2019" name="Int. J. Syst. Evol. Microbiol.">
        <title>The Global Catalogue of Microorganisms (GCM) 10K type strain sequencing project: providing services to taxonomists for standard genome sequencing and annotation.</title>
        <authorList>
            <consortium name="The Broad Institute Genomics Platform"/>
            <consortium name="The Broad Institute Genome Sequencing Center for Infectious Disease"/>
            <person name="Wu L."/>
            <person name="Ma J."/>
        </authorList>
    </citation>
    <scope>NUCLEOTIDE SEQUENCE [LARGE SCALE GENOMIC DNA]</scope>
    <source>
        <strain evidence="2">JCM 4087</strain>
    </source>
</reference>
<evidence type="ECO:0000313" key="1">
    <source>
        <dbReference type="EMBL" id="MFC5861350.1"/>
    </source>
</evidence>
<organism evidence="1 2">
    <name type="scientific">Acidicapsa dinghuensis</name>
    <dbReference type="NCBI Taxonomy" id="2218256"/>
    <lineage>
        <taxon>Bacteria</taxon>
        <taxon>Pseudomonadati</taxon>
        <taxon>Acidobacteriota</taxon>
        <taxon>Terriglobia</taxon>
        <taxon>Terriglobales</taxon>
        <taxon>Acidobacteriaceae</taxon>
        <taxon>Acidicapsa</taxon>
    </lineage>
</organism>
<dbReference type="RefSeq" id="WP_263333876.1">
    <property type="nucleotide sequence ID" value="NZ_JAGSYH010000002.1"/>
</dbReference>